<dbReference type="PROSITE" id="PS50109">
    <property type="entry name" value="HIS_KIN"/>
    <property type="match status" value="1"/>
</dbReference>
<keyword evidence="9" id="KW-0812">Transmembrane</keyword>
<keyword evidence="9" id="KW-1133">Transmembrane helix</keyword>
<keyword evidence="12" id="KW-1185">Reference proteome</keyword>
<dbReference type="PANTHER" id="PTHR24421">
    <property type="entry name" value="NITRATE/NITRITE SENSOR PROTEIN NARX-RELATED"/>
    <property type="match status" value="1"/>
</dbReference>
<dbReference type="SMART" id="SM00387">
    <property type="entry name" value="HATPase_c"/>
    <property type="match status" value="1"/>
</dbReference>
<dbReference type="STRING" id="154981.AKJ29_12935"/>
<evidence type="ECO:0000256" key="5">
    <source>
        <dbReference type="ARBA" id="ARBA00022741"/>
    </source>
</evidence>
<keyword evidence="7" id="KW-0067">ATP-binding</keyword>
<proteinExistence type="predicted"/>
<feature type="domain" description="Histidine kinase" evidence="10">
    <location>
        <begin position="367"/>
        <end position="459"/>
    </location>
</feature>
<sequence>MLTPARNILSRASISVRFLFAACIVMSFAAYVLGTWVVRKIENGVVQNYGSTAALYIESLVSSRALQRIFHEEDAADPHGALHTVFTAGALSERVVTYKIWDRSAMILESNNKALEGSRFAPSEALLTALNGDVAASFSPLEVHAETEQAIVGLPLLEVYVPIRDPASGEVVLVVEFYERAERLVEDLQKARRDTWYVVAAIFCASGLALYGIVLSASRLIERQRADLAAQLEATSELLRLNTELRERMALAARRSSSQADRIMQRIGLDLHDGVAQHLSLLALRLEGAGLADTADGETVRRSLSNAMAELRAISRGLALPDIEKLTLSEIAARAVQDHNNAFAAEVRLVDEVKEELRPEEATKLCLYRVIQELLANAEKHARAQNITVRLSQGSAGIVVEVADDGIGFDVDQATRLREDGGQGLIGLEDRLAPLGGTLTVQSRIGAGTRAWFHLPLEGKEVGKTDDTAHSGRG</sequence>
<dbReference type="InterPro" id="IPR036890">
    <property type="entry name" value="HATPase_C_sf"/>
</dbReference>
<organism evidence="11 12">
    <name type="scientific">Aliiroseovarius crassostreae</name>
    <dbReference type="NCBI Taxonomy" id="154981"/>
    <lineage>
        <taxon>Bacteria</taxon>
        <taxon>Pseudomonadati</taxon>
        <taxon>Pseudomonadota</taxon>
        <taxon>Alphaproteobacteria</taxon>
        <taxon>Rhodobacterales</taxon>
        <taxon>Paracoccaceae</taxon>
        <taxon>Aliiroseovarius</taxon>
    </lineage>
</organism>
<evidence type="ECO:0000313" key="12">
    <source>
        <dbReference type="Proteomes" id="UP000050471"/>
    </source>
</evidence>
<dbReference type="InterPro" id="IPR050482">
    <property type="entry name" value="Sensor_HK_TwoCompSys"/>
</dbReference>
<dbReference type="GO" id="GO:0000155">
    <property type="term" value="F:phosphorelay sensor kinase activity"/>
    <property type="evidence" value="ECO:0007669"/>
    <property type="project" value="InterPro"/>
</dbReference>
<evidence type="ECO:0000259" key="10">
    <source>
        <dbReference type="PROSITE" id="PS50109"/>
    </source>
</evidence>
<evidence type="ECO:0000256" key="1">
    <source>
        <dbReference type="ARBA" id="ARBA00000085"/>
    </source>
</evidence>
<dbReference type="RefSeq" id="WP_055189980.1">
    <property type="nucleotide sequence ID" value="NZ_FPBS01000053.1"/>
</dbReference>
<dbReference type="Gene3D" id="1.20.5.1930">
    <property type="match status" value="1"/>
</dbReference>
<dbReference type="InterPro" id="IPR011712">
    <property type="entry name" value="Sig_transdc_His_kin_sub3_dim/P"/>
</dbReference>
<dbReference type="EMBL" id="LKBA01000006">
    <property type="protein sequence ID" value="KPN63537.1"/>
    <property type="molecule type" value="Genomic_DNA"/>
</dbReference>
<dbReference type="GO" id="GO:0016020">
    <property type="term" value="C:membrane"/>
    <property type="evidence" value="ECO:0007669"/>
    <property type="project" value="InterPro"/>
</dbReference>
<evidence type="ECO:0000256" key="8">
    <source>
        <dbReference type="ARBA" id="ARBA00023012"/>
    </source>
</evidence>
<keyword evidence="6" id="KW-0418">Kinase</keyword>
<dbReference type="OrthoDB" id="9778496at2"/>
<comment type="catalytic activity">
    <reaction evidence="1">
        <text>ATP + protein L-histidine = ADP + protein N-phospho-L-histidine.</text>
        <dbReference type="EC" id="2.7.13.3"/>
    </reaction>
</comment>
<dbReference type="GO" id="GO:0046983">
    <property type="term" value="F:protein dimerization activity"/>
    <property type="evidence" value="ECO:0007669"/>
    <property type="project" value="InterPro"/>
</dbReference>
<dbReference type="InterPro" id="IPR003594">
    <property type="entry name" value="HATPase_dom"/>
</dbReference>
<evidence type="ECO:0000256" key="2">
    <source>
        <dbReference type="ARBA" id="ARBA00012438"/>
    </source>
</evidence>
<dbReference type="Pfam" id="PF07730">
    <property type="entry name" value="HisKA_3"/>
    <property type="match status" value="1"/>
</dbReference>
<comment type="caution">
    <text evidence="11">The sequence shown here is derived from an EMBL/GenBank/DDBJ whole genome shotgun (WGS) entry which is preliminary data.</text>
</comment>
<dbReference type="CDD" id="cd16917">
    <property type="entry name" value="HATPase_UhpB-NarQ-NarX-like"/>
    <property type="match status" value="1"/>
</dbReference>
<accession>A0A0P7KIW4</accession>
<dbReference type="Pfam" id="PF02518">
    <property type="entry name" value="HATPase_c"/>
    <property type="match status" value="1"/>
</dbReference>
<evidence type="ECO:0000256" key="9">
    <source>
        <dbReference type="SAM" id="Phobius"/>
    </source>
</evidence>
<feature type="transmembrane region" description="Helical" evidence="9">
    <location>
        <begin position="196"/>
        <end position="215"/>
    </location>
</feature>
<keyword evidence="9" id="KW-0472">Membrane</keyword>
<evidence type="ECO:0000256" key="4">
    <source>
        <dbReference type="ARBA" id="ARBA00022679"/>
    </source>
</evidence>
<evidence type="ECO:0000256" key="3">
    <source>
        <dbReference type="ARBA" id="ARBA00022553"/>
    </source>
</evidence>
<dbReference type="Proteomes" id="UP000050471">
    <property type="component" value="Unassembled WGS sequence"/>
</dbReference>
<name>A0A0P7KIW4_9RHOB</name>
<dbReference type="GO" id="GO:0005524">
    <property type="term" value="F:ATP binding"/>
    <property type="evidence" value="ECO:0007669"/>
    <property type="project" value="UniProtKB-KW"/>
</dbReference>
<dbReference type="AlphaFoldDB" id="A0A0P7KIW4"/>
<dbReference type="SUPFAM" id="SSF55874">
    <property type="entry name" value="ATPase domain of HSP90 chaperone/DNA topoisomerase II/histidine kinase"/>
    <property type="match status" value="1"/>
</dbReference>
<gene>
    <name evidence="11" type="ORF">AKJ29_12935</name>
</gene>
<dbReference type="InterPro" id="IPR005467">
    <property type="entry name" value="His_kinase_dom"/>
</dbReference>
<evidence type="ECO:0000256" key="7">
    <source>
        <dbReference type="ARBA" id="ARBA00022840"/>
    </source>
</evidence>
<keyword evidence="8" id="KW-0902">Two-component regulatory system</keyword>
<protein>
    <recommendedName>
        <fullName evidence="2">histidine kinase</fullName>
        <ecNumber evidence="2">2.7.13.3</ecNumber>
    </recommendedName>
</protein>
<keyword evidence="5" id="KW-0547">Nucleotide-binding</keyword>
<keyword evidence="3" id="KW-0597">Phosphoprotein</keyword>
<evidence type="ECO:0000256" key="6">
    <source>
        <dbReference type="ARBA" id="ARBA00022777"/>
    </source>
</evidence>
<keyword evidence="4" id="KW-0808">Transferase</keyword>
<reference evidence="11 12" key="1">
    <citation type="submission" date="2015-09" db="EMBL/GenBank/DDBJ databases">
        <title>Draft genome sequence of Aliiroseovarius crassostreae CV919-312TSm, the causative agent of Roseovarius Oyster Disease (formerly Juvenile Oyster Disease).</title>
        <authorList>
            <person name="Kessner L."/>
            <person name="Spinard E."/>
            <person name="Nelson D."/>
        </authorList>
    </citation>
    <scope>NUCLEOTIDE SEQUENCE [LARGE SCALE GENOMIC DNA]</scope>
    <source>
        <strain evidence="11 12">CV919-312</strain>
    </source>
</reference>
<dbReference type="PANTHER" id="PTHR24421:SF10">
    <property type="entry name" value="NITRATE_NITRITE SENSOR PROTEIN NARQ"/>
    <property type="match status" value="1"/>
</dbReference>
<evidence type="ECO:0000313" key="11">
    <source>
        <dbReference type="EMBL" id="KPN63537.1"/>
    </source>
</evidence>
<dbReference type="Gene3D" id="3.30.565.10">
    <property type="entry name" value="Histidine kinase-like ATPase, C-terminal domain"/>
    <property type="match status" value="1"/>
</dbReference>
<dbReference type="EC" id="2.7.13.3" evidence="2"/>